<name>A0A8J1XGG4_OWEFU</name>
<dbReference type="CDD" id="cd00761">
    <property type="entry name" value="Glyco_tranf_GTA_type"/>
    <property type="match status" value="1"/>
</dbReference>
<reference evidence="1" key="1">
    <citation type="submission" date="2022-03" db="EMBL/GenBank/DDBJ databases">
        <authorList>
            <person name="Martin C."/>
        </authorList>
    </citation>
    <scope>NUCLEOTIDE SEQUENCE</scope>
</reference>
<dbReference type="Proteomes" id="UP000749559">
    <property type="component" value="Unassembled WGS sequence"/>
</dbReference>
<dbReference type="SUPFAM" id="SSF53448">
    <property type="entry name" value="Nucleotide-diphospho-sugar transferases"/>
    <property type="match status" value="1"/>
</dbReference>
<evidence type="ECO:0000313" key="1">
    <source>
        <dbReference type="EMBL" id="CAH1800192.1"/>
    </source>
</evidence>
<evidence type="ECO:0000313" key="2">
    <source>
        <dbReference type="Proteomes" id="UP000749559"/>
    </source>
</evidence>
<accession>A0A8J1XGG4</accession>
<dbReference type="InterPro" id="IPR029044">
    <property type="entry name" value="Nucleotide-diphossugar_trans"/>
</dbReference>
<organism evidence="1 2">
    <name type="scientific">Owenia fusiformis</name>
    <name type="common">Polychaete worm</name>
    <dbReference type="NCBI Taxonomy" id="6347"/>
    <lineage>
        <taxon>Eukaryota</taxon>
        <taxon>Metazoa</taxon>
        <taxon>Spiralia</taxon>
        <taxon>Lophotrochozoa</taxon>
        <taxon>Annelida</taxon>
        <taxon>Polychaeta</taxon>
        <taxon>Sedentaria</taxon>
        <taxon>Canalipalpata</taxon>
        <taxon>Sabellida</taxon>
        <taxon>Oweniida</taxon>
        <taxon>Oweniidae</taxon>
        <taxon>Owenia</taxon>
    </lineage>
</organism>
<proteinExistence type="predicted"/>
<dbReference type="AlphaFoldDB" id="A0A8J1XGG4"/>
<dbReference type="PANTHER" id="PTHR15046:SF3">
    <property type="entry name" value="BETA-1,4 N-ACETYLGALACTOSAMINYLTRANSFERASE 2-LIKE"/>
    <property type="match status" value="1"/>
</dbReference>
<dbReference type="PANTHER" id="PTHR15046">
    <property type="entry name" value="GLYCO_TRANS_2-LIKE DOMAIN-CONTAINING PROTEIN"/>
    <property type="match status" value="1"/>
</dbReference>
<dbReference type="Gene3D" id="3.90.550.10">
    <property type="entry name" value="Spore Coat Polysaccharide Biosynthesis Protein SpsA, Chain A"/>
    <property type="match status" value="1"/>
</dbReference>
<keyword evidence="2" id="KW-1185">Reference proteome</keyword>
<comment type="caution">
    <text evidence="1">The sequence shown here is derived from an EMBL/GenBank/DDBJ whole genome shotgun (WGS) entry which is preliminary data.</text>
</comment>
<sequence length="394" mass="45363">MLYHRHINSIGSIMTNSIHLTKKLVTRMKRYTRHGFIKIVLSTIFIIGSFYAFGFWTRYKGNGITKPIFCLTDRDYDATSDDLQVVGYNGTSGNCNLRPCDLNMGREPPIIRKVKHNDFYSVEKLVTLIVKTANRLDSVERLLDSLWKYYPNMNAIIIDDFNPNLEQDPQTMAILRSKKVTYLQTLPNSGISYGRNIALKLCNTKYFMQLDDDIVFHSESSIEKLIAPLDESDLTVAAFHVDGARSIEGVFRIYEDPKGLRHIIQYPGVAYQAVPCHPHCYMVDSTLNYFVGKTAEVREAGGWENGLPVMEHLDFFMNLRLHKLKVAVCMDSLVEHRPAKDDPVRKHRFQVKPMYVEKCLRKWGLQSRVECPADQYESIQICDEPKLFGELPSY</sequence>
<dbReference type="InterPro" id="IPR001173">
    <property type="entry name" value="Glyco_trans_2-like"/>
</dbReference>
<dbReference type="Pfam" id="PF00535">
    <property type="entry name" value="Glycos_transf_2"/>
    <property type="match status" value="1"/>
</dbReference>
<dbReference type="OrthoDB" id="2139606at2759"/>
<dbReference type="EMBL" id="CAIIXF020000011">
    <property type="protein sequence ID" value="CAH1800192.1"/>
    <property type="molecule type" value="Genomic_DNA"/>
</dbReference>
<gene>
    <name evidence="1" type="ORF">OFUS_LOCUS24115</name>
</gene>
<protein>
    <submittedName>
        <fullName evidence="1">Uncharacterized protein</fullName>
    </submittedName>
</protein>